<dbReference type="GO" id="GO:0005794">
    <property type="term" value="C:Golgi apparatus"/>
    <property type="evidence" value="ECO:0007669"/>
    <property type="project" value="TreeGrafter"/>
</dbReference>
<dbReference type="GO" id="GO:0019706">
    <property type="term" value="F:protein-cysteine S-palmitoyltransferase activity"/>
    <property type="evidence" value="ECO:0007669"/>
    <property type="project" value="UniProtKB-EC"/>
</dbReference>
<evidence type="ECO:0000256" key="5">
    <source>
        <dbReference type="ARBA" id="ARBA00023136"/>
    </source>
</evidence>
<proteinExistence type="inferred from homology"/>
<organism evidence="9 10">
    <name type="scientific">Plasmodiophora brassicae</name>
    <name type="common">Clubroot disease agent</name>
    <dbReference type="NCBI Taxonomy" id="37360"/>
    <lineage>
        <taxon>Eukaryota</taxon>
        <taxon>Sar</taxon>
        <taxon>Rhizaria</taxon>
        <taxon>Endomyxa</taxon>
        <taxon>Phytomyxea</taxon>
        <taxon>Plasmodiophorida</taxon>
        <taxon>Plasmodiophoridae</taxon>
        <taxon>Plasmodiophora</taxon>
    </lineage>
</organism>
<dbReference type="GO" id="GO:0006612">
    <property type="term" value="P:protein targeting to membrane"/>
    <property type="evidence" value="ECO:0007669"/>
    <property type="project" value="TreeGrafter"/>
</dbReference>
<dbReference type="EMBL" id="OVEO01000004">
    <property type="protein sequence ID" value="SPQ95532.1"/>
    <property type="molecule type" value="Genomic_DNA"/>
</dbReference>
<dbReference type="InterPro" id="IPR039859">
    <property type="entry name" value="PFA4/ZDH16/20/ERF2-like"/>
</dbReference>
<keyword evidence="9" id="KW-0496">Mitochondrion</keyword>
<evidence type="ECO:0000256" key="4">
    <source>
        <dbReference type="ARBA" id="ARBA00022989"/>
    </source>
</evidence>
<dbReference type="PROSITE" id="PS50216">
    <property type="entry name" value="DHHC"/>
    <property type="match status" value="1"/>
</dbReference>
<name>A0A3P3Y5S9_PLABS</name>
<gene>
    <name evidence="9" type="ORF">PLBR_LOCUS2747</name>
</gene>
<comment type="domain">
    <text evidence="7">The DHHC domain is required for palmitoyltransferase activity.</text>
</comment>
<dbReference type="GO" id="GO:0005783">
    <property type="term" value="C:endoplasmic reticulum"/>
    <property type="evidence" value="ECO:0007669"/>
    <property type="project" value="TreeGrafter"/>
</dbReference>
<evidence type="ECO:0000256" key="7">
    <source>
        <dbReference type="RuleBase" id="RU079119"/>
    </source>
</evidence>
<dbReference type="AlphaFoldDB" id="A0A3P3Y5S9"/>
<reference evidence="9 10" key="1">
    <citation type="submission" date="2018-03" db="EMBL/GenBank/DDBJ databases">
        <authorList>
            <person name="Fogelqvist J."/>
        </authorList>
    </citation>
    <scope>NUCLEOTIDE SEQUENCE [LARGE SCALE GENOMIC DNA]</scope>
</reference>
<dbReference type="GO" id="GO:0016020">
    <property type="term" value="C:membrane"/>
    <property type="evidence" value="ECO:0007669"/>
    <property type="project" value="UniProtKB-SubCell"/>
</dbReference>
<geneLocation type="mitochondrion" evidence="9"/>
<dbReference type="EC" id="2.3.1.225" evidence="7"/>
<keyword evidence="5 7" id="KW-0472">Membrane</keyword>
<evidence type="ECO:0000256" key="2">
    <source>
        <dbReference type="ARBA" id="ARBA00022679"/>
    </source>
</evidence>
<evidence type="ECO:0000256" key="6">
    <source>
        <dbReference type="ARBA" id="ARBA00023315"/>
    </source>
</evidence>
<dbReference type="Pfam" id="PF01529">
    <property type="entry name" value="DHHC"/>
    <property type="match status" value="1"/>
</dbReference>
<keyword evidence="2 7" id="KW-0808">Transferase</keyword>
<keyword evidence="6 7" id="KW-0012">Acyltransferase</keyword>
<dbReference type="PANTHER" id="PTHR22883">
    <property type="entry name" value="ZINC FINGER DHHC DOMAIN CONTAINING PROTEIN"/>
    <property type="match status" value="1"/>
</dbReference>
<evidence type="ECO:0000256" key="1">
    <source>
        <dbReference type="ARBA" id="ARBA00004141"/>
    </source>
</evidence>
<protein>
    <recommendedName>
        <fullName evidence="7">Palmitoyltransferase</fullName>
        <ecNumber evidence="7">2.3.1.225</ecNumber>
    </recommendedName>
</protein>
<feature type="transmembrane region" description="Helical" evidence="7">
    <location>
        <begin position="74"/>
        <end position="94"/>
    </location>
</feature>
<feature type="transmembrane region" description="Helical" evidence="7">
    <location>
        <begin position="49"/>
        <end position="68"/>
    </location>
</feature>
<feature type="domain" description="Palmitoyltransferase DHHC" evidence="8">
    <location>
        <begin position="106"/>
        <end position="221"/>
    </location>
</feature>
<accession>A0A3P3Y5S9</accession>
<dbReference type="InterPro" id="IPR001594">
    <property type="entry name" value="Palmitoyltrfase_DHHC"/>
</dbReference>
<evidence type="ECO:0000256" key="3">
    <source>
        <dbReference type="ARBA" id="ARBA00022692"/>
    </source>
</evidence>
<evidence type="ECO:0000259" key="8">
    <source>
        <dbReference type="Pfam" id="PF01529"/>
    </source>
</evidence>
<comment type="catalytic activity">
    <reaction evidence="7">
        <text>L-cysteinyl-[protein] + hexadecanoyl-CoA = S-hexadecanoyl-L-cysteinyl-[protein] + CoA</text>
        <dbReference type="Rhea" id="RHEA:36683"/>
        <dbReference type="Rhea" id="RHEA-COMP:10131"/>
        <dbReference type="Rhea" id="RHEA-COMP:11032"/>
        <dbReference type="ChEBI" id="CHEBI:29950"/>
        <dbReference type="ChEBI" id="CHEBI:57287"/>
        <dbReference type="ChEBI" id="CHEBI:57379"/>
        <dbReference type="ChEBI" id="CHEBI:74151"/>
        <dbReference type="EC" id="2.3.1.225"/>
    </reaction>
</comment>
<evidence type="ECO:0000313" key="9">
    <source>
        <dbReference type="EMBL" id="SPQ95532.1"/>
    </source>
</evidence>
<keyword evidence="3 7" id="KW-0812">Transmembrane</keyword>
<comment type="subcellular location">
    <subcellularLocation>
        <location evidence="1">Membrane</location>
        <topology evidence="1">Multi-pass membrane protein</topology>
    </subcellularLocation>
</comment>
<sequence>MLAARYEGHDFKRELSVYKDRNVCCLDERRGCACLALKRLKHQKMATRLLVMAYELVLTAGLWCIASVSRAELVAIALHIAMYALLCASHPGYVASDLEADKGPDYRFCSTCQAWCPPRSHHCSTCQRCVRRMDHHCVVTANCCGQDNLALYLLYEMTTTALCTYAAVRTLRFEMVHNFAILQLAMLVLAGLISTAMATGYLTCLHIVLIFRNMTMREWLSTSNDGAAICTPCNSSHDRGL</sequence>
<keyword evidence="4 7" id="KW-1133">Transmembrane helix</keyword>
<dbReference type="Proteomes" id="UP000290189">
    <property type="component" value="Unassembled WGS sequence"/>
</dbReference>
<evidence type="ECO:0000313" key="10">
    <source>
        <dbReference type="Proteomes" id="UP000290189"/>
    </source>
</evidence>
<feature type="transmembrane region" description="Helical" evidence="7">
    <location>
        <begin position="149"/>
        <end position="168"/>
    </location>
</feature>
<comment type="similarity">
    <text evidence="7">Belongs to the DHHC palmitoyltransferase family.</text>
</comment>
<feature type="transmembrane region" description="Helical" evidence="7">
    <location>
        <begin position="180"/>
        <end position="211"/>
    </location>
</feature>